<keyword evidence="3 16" id="KW-0812">Transmembrane</keyword>
<dbReference type="EMBL" id="JADWDJ010000002">
    <property type="protein sequence ID" value="KAG5284623.1"/>
    <property type="molecule type" value="Genomic_DNA"/>
</dbReference>
<dbReference type="Proteomes" id="UP000823561">
    <property type="component" value="Chromosome 2"/>
</dbReference>
<reference evidence="19" key="1">
    <citation type="submission" date="2020-10" db="EMBL/GenBank/DDBJ databases">
        <title>Chromosome-scale genome assembly of the Allis shad, Alosa alosa.</title>
        <authorList>
            <person name="Margot Z."/>
            <person name="Christophe K."/>
            <person name="Cabau C."/>
            <person name="Louis A."/>
            <person name="Berthelot C."/>
            <person name="Parey E."/>
            <person name="Roest Crollius H."/>
            <person name="Montfort J."/>
            <person name="Robinson-Rechavi M."/>
            <person name="Bucao C."/>
            <person name="Bouchez O."/>
            <person name="Gislard M."/>
            <person name="Lluch J."/>
            <person name="Milhes M."/>
            <person name="Lampietro C."/>
            <person name="Lopez Roques C."/>
            <person name="Donnadieu C."/>
            <person name="Braasch I."/>
            <person name="Desvignes T."/>
            <person name="Postlethwait J."/>
            <person name="Bobe J."/>
            <person name="Guiguen Y."/>
        </authorList>
    </citation>
    <scope>NUCLEOTIDE SEQUENCE</scope>
    <source>
        <strain evidence="19">M-15738</strain>
        <tissue evidence="19">Blood</tissue>
    </source>
</reference>
<keyword evidence="20" id="KW-1185">Reference proteome</keyword>
<feature type="compositionally biased region" description="Basic and acidic residues" evidence="17">
    <location>
        <begin position="1129"/>
        <end position="1139"/>
    </location>
</feature>
<evidence type="ECO:0000256" key="13">
    <source>
        <dbReference type="ARBA" id="ARBA00023170"/>
    </source>
</evidence>
<dbReference type="GO" id="GO:0005178">
    <property type="term" value="F:integrin binding"/>
    <property type="evidence" value="ECO:0007669"/>
    <property type="project" value="TreeGrafter"/>
</dbReference>
<feature type="signal peptide" evidence="16">
    <location>
        <begin position="1"/>
        <end position="19"/>
    </location>
</feature>
<evidence type="ECO:0000256" key="14">
    <source>
        <dbReference type="ARBA" id="ARBA00023180"/>
    </source>
</evidence>
<dbReference type="InterPro" id="IPR013517">
    <property type="entry name" value="FG-GAP"/>
</dbReference>
<dbReference type="Pfam" id="PF21520">
    <property type="entry name" value="ITGAX-like_Ig_3"/>
    <property type="match status" value="1"/>
</dbReference>
<evidence type="ECO:0000256" key="10">
    <source>
        <dbReference type="ARBA" id="ARBA00023037"/>
    </source>
</evidence>
<dbReference type="PROSITE" id="PS50234">
    <property type="entry name" value="VWFA"/>
    <property type="match status" value="1"/>
</dbReference>
<accession>A0AAV6HBN3</accession>
<dbReference type="PANTHER" id="PTHR23220">
    <property type="entry name" value="INTEGRIN ALPHA"/>
    <property type="match status" value="1"/>
</dbReference>
<dbReference type="Gene3D" id="1.20.5.930">
    <property type="entry name" value="Bicelle-embedded integrin alpha(iib) transmembrane segment"/>
    <property type="match status" value="1"/>
</dbReference>
<evidence type="ECO:0000256" key="15">
    <source>
        <dbReference type="PROSITE-ProRule" id="PRU00803"/>
    </source>
</evidence>
<keyword evidence="8 16" id="KW-0130">Cell adhesion</keyword>
<protein>
    <recommendedName>
        <fullName evidence="18">VWFA domain-containing protein</fullName>
    </recommendedName>
</protein>
<keyword evidence="14" id="KW-0325">Glycoprotein</keyword>
<dbReference type="Pfam" id="PF00092">
    <property type="entry name" value="VWA"/>
    <property type="match status" value="1"/>
</dbReference>
<feature type="repeat" description="FG-GAP" evidence="15">
    <location>
        <begin position="562"/>
        <end position="624"/>
    </location>
</feature>
<dbReference type="PRINTS" id="PR01185">
    <property type="entry name" value="INTEGRINA"/>
</dbReference>
<evidence type="ECO:0000256" key="6">
    <source>
        <dbReference type="ARBA" id="ARBA00022737"/>
    </source>
</evidence>
<comment type="similarity">
    <text evidence="2 16">Belongs to the integrin alpha chain family.</text>
</comment>
<dbReference type="PROSITE" id="PS51470">
    <property type="entry name" value="FG_GAP"/>
    <property type="match status" value="3"/>
</dbReference>
<evidence type="ECO:0000313" key="19">
    <source>
        <dbReference type="EMBL" id="KAG5284623.1"/>
    </source>
</evidence>
<evidence type="ECO:0000256" key="16">
    <source>
        <dbReference type="RuleBase" id="RU003762"/>
    </source>
</evidence>
<dbReference type="GO" id="GO:0007229">
    <property type="term" value="P:integrin-mediated signaling pathway"/>
    <property type="evidence" value="ECO:0007669"/>
    <property type="project" value="UniProtKB-KW"/>
</dbReference>
<dbReference type="InterPro" id="IPR048285">
    <property type="entry name" value="Integrin_alpha_Ig-like_2"/>
</dbReference>
<dbReference type="InterPro" id="IPR036465">
    <property type="entry name" value="vWFA_dom_sf"/>
</dbReference>
<feature type="transmembrane region" description="Helical" evidence="16">
    <location>
        <begin position="1070"/>
        <end position="1091"/>
    </location>
</feature>
<dbReference type="GO" id="GO:0009897">
    <property type="term" value="C:external side of plasma membrane"/>
    <property type="evidence" value="ECO:0007669"/>
    <property type="project" value="TreeGrafter"/>
</dbReference>
<keyword evidence="9 16" id="KW-1133">Transmembrane helix</keyword>
<dbReference type="SUPFAM" id="SSF69318">
    <property type="entry name" value="Integrin alpha N-terminal domain"/>
    <property type="match status" value="1"/>
</dbReference>
<evidence type="ECO:0000256" key="9">
    <source>
        <dbReference type="ARBA" id="ARBA00022989"/>
    </source>
</evidence>
<dbReference type="InterPro" id="IPR013519">
    <property type="entry name" value="Int_alpha_beta-p"/>
</dbReference>
<keyword evidence="11 16" id="KW-0472">Membrane</keyword>
<keyword evidence="10 16" id="KW-0401">Integrin</keyword>
<dbReference type="SUPFAM" id="SSF69179">
    <property type="entry name" value="Integrin domains"/>
    <property type="match status" value="2"/>
</dbReference>
<dbReference type="SUPFAM" id="SSF53300">
    <property type="entry name" value="vWA-like"/>
    <property type="match status" value="1"/>
</dbReference>
<evidence type="ECO:0000256" key="8">
    <source>
        <dbReference type="ARBA" id="ARBA00022889"/>
    </source>
</evidence>
<dbReference type="InterPro" id="IPR002035">
    <property type="entry name" value="VWF_A"/>
</dbReference>
<gene>
    <name evidence="19" type="ORF">AALO_G00028720</name>
</gene>
<dbReference type="InterPro" id="IPR048633">
    <property type="entry name" value="ITGAX-like_Ig_3"/>
</dbReference>
<evidence type="ECO:0000256" key="4">
    <source>
        <dbReference type="ARBA" id="ARBA00022723"/>
    </source>
</evidence>
<dbReference type="GO" id="GO:0098609">
    <property type="term" value="P:cell-cell adhesion"/>
    <property type="evidence" value="ECO:0007669"/>
    <property type="project" value="TreeGrafter"/>
</dbReference>
<name>A0AAV6HBN3_9TELE</name>
<dbReference type="Gene3D" id="2.130.10.130">
    <property type="entry name" value="Integrin alpha, N-terminal"/>
    <property type="match status" value="1"/>
</dbReference>
<dbReference type="PANTHER" id="PTHR23220:SF118">
    <property type="entry name" value="INTEGRIN ALPHA-X"/>
    <property type="match status" value="1"/>
</dbReference>
<evidence type="ECO:0000259" key="18">
    <source>
        <dbReference type="PROSITE" id="PS50234"/>
    </source>
</evidence>
<evidence type="ECO:0000313" key="20">
    <source>
        <dbReference type="Proteomes" id="UP000823561"/>
    </source>
</evidence>
<dbReference type="InterPro" id="IPR032695">
    <property type="entry name" value="Integrin_dom_sf"/>
</dbReference>
<dbReference type="GO" id="GO:0007160">
    <property type="term" value="P:cell-matrix adhesion"/>
    <property type="evidence" value="ECO:0007669"/>
    <property type="project" value="TreeGrafter"/>
</dbReference>
<keyword evidence="4" id="KW-0479">Metal-binding</keyword>
<feature type="region of interest" description="Disordered" evidence="17">
    <location>
        <begin position="1103"/>
        <end position="1139"/>
    </location>
</feature>
<sequence>MNRHTLIVGLLQVASVTWGFNLEKTNPRIFYQKPGSNFGYQVCHFGPKGSNSILVTSPLHQNGTGGVYKCPYTGQCELLPMKVNPGISLGMSLACTADRAMVCGPRLTEECNHLTHLNGLCVEISQRFTESKSIKPAFQECRDISLDAVVLYDSSQSISDLEFRTMIEFIKAIIRMFTDPGTQVAVAQYATDNHAVFNFENFAAKRKENPVDLMNEVRHEKGNTYTAAAIRFVLENMFTEDKGMQKDSKKLLIVITDGKSNDKTESLDAVLPLAQDMNVTMYAIGVGKQFSYDELLKISLNNSKNVMMTESFDALNSIQNELKSKIFAIEGTGAVSNHSSFEKELSQGGFSIALSEDESTFGAVGAYTWSGGLEKYGLGLDATFINASAEEKDLRDSYLGYSVALLSVNRRAVYFAGAPRYRHTGLVLGFQQSHNDTWTITYRIPGSQFGSYFGSALCTLTGKSYGTNGLLVIGAPSHHGKGVGGEVHICQMEYETPNCSQRLRGTPGNERGQFGSSLSSCPDLNGDRAPELAVGAPSENNGKGSLYIFLSDSRGIRSEYSQRIAGSQLNSRLQYFGLSVHSAGDLSSDGLTDLVVGGKGSATIIRSHPVMCLRVSVTLDPPVIPQDSFHCSNPRGLDRPVSTVHVCVTLEEVLKGTIQTPFKTAVSASLELDEQIKPLRLVLSSNRQWNMNLTGSQTFCQNLTLNLPACISDYHDQDLLGTLVADVEDIPGSNGLRPMLSPDCPLEFLSKVLLEKVCGEDHVCVPDLHVSVKFTSPVVVNISGFQVEVLVDVLNNGEDASAIKMELLFPSSLSLTKVRQTVDKSPVLYGLNSTGKGLYSFMASDLGPTVIRQGARTAIQISLMVFNQTSLSDILSVNVSVMSKNEDVLKLQDNSAQATVPVKLPFDVIVQEGESTTRYIRFPDKTELKHEFKVENIGELAVPVNVTFVLPVQMEFGFSWSVGLSGREGQKEKCFKERPVTEEENKDCKSDICHLIVCAISSLSVKKPISFIFSGVISRNTRGSGVQVKAESWAFLSLDEAHYTHFPGSGGLSRSIVSELEVPSQGPATVIATVSVFCTLIVLLIIFGILYKLGFFKSRETLYGSSPSEDAAPEGDGTTPPGDQSADTAEAKVDGDGTS</sequence>
<keyword evidence="5 16" id="KW-0732">Signal</keyword>
<feature type="repeat" description="FG-GAP" evidence="15">
    <location>
        <begin position="501"/>
        <end position="558"/>
    </location>
</feature>
<dbReference type="GO" id="GO:0033627">
    <property type="term" value="P:cell adhesion mediated by integrin"/>
    <property type="evidence" value="ECO:0007669"/>
    <property type="project" value="TreeGrafter"/>
</dbReference>
<dbReference type="InterPro" id="IPR028994">
    <property type="entry name" value="Integrin_alpha_N"/>
</dbReference>
<comment type="caution">
    <text evidence="19">The sequence shown here is derived from an EMBL/GenBank/DDBJ whole genome shotgun (WGS) entry which is preliminary data.</text>
</comment>
<dbReference type="Gene3D" id="2.60.40.1530">
    <property type="entry name" value="ntegrin, alpha v. Chain A, domain 4"/>
    <property type="match status" value="1"/>
</dbReference>
<dbReference type="SMART" id="SM00191">
    <property type="entry name" value="Int_alpha"/>
    <property type="match status" value="5"/>
</dbReference>
<dbReference type="GO" id="GO:0008305">
    <property type="term" value="C:integrin complex"/>
    <property type="evidence" value="ECO:0007669"/>
    <property type="project" value="InterPro"/>
</dbReference>
<keyword evidence="12" id="KW-1015">Disulfide bond</keyword>
<dbReference type="Pfam" id="PF20805">
    <property type="entry name" value="Integrin_A_Ig_2"/>
    <property type="match status" value="1"/>
</dbReference>
<keyword evidence="7" id="KW-0106">Calcium</keyword>
<feature type="repeat" description="FG-GAP" evidence="15">
    <location>
        <begin position="439"/>
        <end position="499"/>
    </location>
</feature>
<comment type="subcellular location">
    <subcellularLocation>
        <location evidence="1 16">Membrane</location>
        <topology evidence="1 16">Single-pass type I membrane protein</topology>
    </subcellularLocation>
</comment>
<dbReference type="PRINTS" id="PR00453">
    <property type="entry name" value="VWFADOMAIN"/>
</dbReference>
<dbReference type="Gene3D" id="2.60.40.1460">
    <property type="entry name" value="Integrin domains. Chain A, domain 2"/>
    <property type="match status" value="1"/>
</dbReference>
<dbReference type="Gene3D" id="2.60.40.1510">
    <property type="entry name" value="ntegrin, alpha v. Chain A, domain 3"/>
    <property type="match status" value="1"/>
</dbReference>
<dbReference type="GO" id="GO:0046872">
    <property type="term" value="F:metal ion binding"/>
    <property type="evidence" value="ECO:0007669"/>
    <property type="project" value="UniProtKB-KW"/>
</dbReference>
<keyword evidence="13 16" id="KW-0675">Receptor</keyword>
<keyword evidence="6" id="KW-0677">Repeat</keyword>
<dbReference type="AlphaFoldDB" id="A0AAV6HBN3"/>
<evidence type="ECO:0000256" key="7">
    <source>
        <dbReference type="ARBA" id="ARBA00022837"/>
    </source>
</evidence>
<evidence type="ECO:0000256" key="3">
    <source>
        <dbReference type="ARBA" id="ARBA00022692"/>
    </source>
</evidence>
<dbReference type="Pfam" id="PF01839">
    <property type="entry name" value="FG-GAP"/>
    <property type="match status" value="1"/>
</dbReference>
<evidence type="ECO:0000256" key="12">
    <source>
        <dbReference type="ARBA" id="ARBA00023157"/>
    </source>
</evidence>
<evidence type="ECO:0000256" key="17">
    <source>
        <dbReference type="SAM" id="MobiDB-lite"/>
    </source>
</evidence>
<evidence type="ECO:0000256" key="11">
    <source>
        <dbReference type="ARBA" id="ARBA00023136"/>
    </source>
</evidence>
<feature type="domain" description="VWFA" evidence="18">
    <location>
        <begin position="147"/>
        <end position="322"/>
    </location>
</feature>
<evidence type="ECO:0000256" key="2">
    <source>
        <dbReference type="ARBA" id="ARBA00008054"/>
    </source>
</evidence>
<evidence type="ECO:0000256" key="1">
    <source>
        <dbReference type="ARBA" id="ARBA00004479"/>
    </source>
</evidence>
<organism evidence="19 20">
    <name type="scientific">Alosa alosa</name>
    <name type="common">allis shad</name>
    <dbReference type="NCBI Taxonomy" id="278164"/>
    <lineage>
        <taxon>Eukaryota</taxon>
        <taxon>Metazoa</taxon>
        <taxon>Chordata</taxon>
        <taxon>Craniata</taxon>
        <taxon>Vertebrata</taxon>
        <taxon>Euteleostomi</taxon>
        <taxon>Actinopterygii</taxon>
        <taxon>Neopterygii</taxon>
        <taxon>Teleostei</taxon>
        <taxon>Clupei</taxon>
        <taxon>Clupeiformes</taxon>
        <taxon>Clupeoidei</taxon>
        <taxon>Clupeidae</taxon>
        <taxon>Alosa</taxon>
    </lineage>
</organism>
<proteinExistence type="inferred from homology"/>
<dbReference type="SMART" id="SM00327">
    <property type="entry name" value="VWA"/>
    <property type="match status" value="1"/>
</dbReference>
<dbReference type="InterPro" id="IPR000413">
    <property type="entry name" value="Integrin_alpha"/>
</dbReference>
<evidence type="ECO:0000256" key="5">
    <source>
        <dbReference type="ARBA" id="ARBA00022729"/>
    </source>
</evidence>
<dbReference type="Gene3D" id="3.40.50.410">
    <property type="entry name" value="von Willebrand factor, type A domain"/>
    <property type="match status" value="1"/>
</dbReference>
<feature type="chain" id="PRO_5043099936" description="VWFA domain-containing protein" evidence="16">
    <location>
        <begin position="20"/>
        <end position="1139"/>
    </location>
</feature>